<dbReference type="InParanoid" id="A0A0C3CCQ5"/>
<dbReference type="PANTHER" id="PTHR38111:SF2">
    <property type="entry name" value="FINGER DOMAIN PROTEIN, PUTATIVE (AFU_ORTHOLOGUE AFUA_1G01560)-RELATED"/>
    <property type="match status" value="1"/>
</dbReference>
<gene>
    <name evidence="3" type="ORF">OIDMADRAFT_169528</name>
</gene>
<feature type="domain" description="Zn(2)-C6 fungal-type" evidence="2">
    <location>
        <begin position="10"/>
        <end position="38"/>
    </location>
</feature>
<dbReference type="OrthoDB" id="3525185at2759"/>
<dbReference type="InterPro" id="IPR021858">
    <property type="entry name" value="Fun_TF"/>
</dbReference>
<dbReference type="Proteomes" id="UP000054321">
    <property type="component" value="Unassembled WGS sequence"/>
</dbReference>
<evidence type="ECO:0000313" key="4">
    <source>
        <dbReference type="Proteomes" id="UP000054321"/>
    </source>
</evidence>
<evidence type="ECO:0000256" key="1">
    <source>
        <dbReference type="ARBA" id="ARBA00023242"/>
    </source>
</evidence>
<dbReference type="AlphaFoldDB" id="A0A0C3CCQ5"/>
<dbReference type="InterPro" id="IPR001138">
    <property type="entry name" value="Zn2Cys6_DnaBD"/>
</dbReference>
<dbReference type="InterPro" id="IPR053178">
    <property type="entry name" value="Osmoadaptation_assoc"/>
</dbReference>
<evidence type="ECO:0000313" key="3">
    <source>
        <dbReference type="EMBL" id="KIM96703.1"/>
    </source>
</evidence>
<accession>A0A0C3CCQ5</accession>
<sequence length="511" mass="56774">MVRRSGRSRGCMTCRQRKVKCDEKLPACTQCLQHGQMCPGPIVGMVFIPMQTKAMTSKGVAAAGNDCSHVPDPLSNFRLPPSPPSRAEPFEQMFLSHYIESFDTIRGGYSSLQPGLWFDKLPELLVSSASTPVKYSIRAVGMVFYGILTGDVPIQTEACSWYTKALNSLHCLLEHRTRLIETNTALHTGVVCAPIMMCQFETMAFTSPGAWLQHIEAAAAMLVILGPKNCSHGLAHQMLLSVRLFLVYASMTTNKPHVFASKPWLTIPFENYSKSPIDELVDILLSLPGCLAIGDKVSSEGNQGLGLIRRLRNCALDLLSQLDCWRQRFCAEVIESDGRRRTLLGPSTEERLATSDLVFNTPERRIYRDIYTATFSAIHDAASLITFSLLLLVSPLTDQHKHRIHFHAQSILSSDYFIESSGSPASAHRCLLMEFPLKTVSLWGPLQGQRDYGIRKLQSRDREGKSDSICKLATAAFLENSTVGAQSNEYYANVAAQLHLQQHYAYLPEAL</sequence>
<dbReference type="GO" id="GO:0000981">
    <property type="term" value="F:DNA-binding transcription factor activity, RNA polymerase II-specific"/>
    <property type="evidence" value="ECO:0007669"/>
    <property type="project" value="InterPro"/>
</dbReference>
<protein>
    <recommendedName>
        <fullName evidence="2">Zn(2)-C6 fungal-type domain-containing protein</fullName>
    </recommendedName>
</protein>
<dbReference type="CDD" id="cd00067">
    <property type="entry name" value="GAL4"/>
    <property type="match status" value="1"/>
</dbReference>
<dbReference type="HOGENOM" id="CLU_043567_1_0_1"/>
<dbReference type="EMBL" id="KN832883">
    <property type="protein sequence ID" value="KIM96703.1"/>
    <property type="molecule type" value="Genomic_DNA"/>
</dbReference>
<dbReference type="STRING" id="913774.A0A0C3CCQ5"/>
<dbReference type="Pfam" id="PF00172">
    <property type="entry name" value="Zn_clus"/>
    <property type="match status" value="1"/>
</dbReference>
<dbReference type="PANTHER" id="PTHR38111">
    <property type="entry name" value="ZN(2)-C6 FUNGAL-TYPE DOMAIN-CONTAINING PROTEIN-RELATED"/>
    <property type="match status" value="1"/>
</dbReference>
<keyword evidence="1" id="KW-0539">Nucleus</keyword>
<evidence type="ECO:0000259" key="2">
    <source>
        <dbReference type="PROSITE" id="PS50048"/>
    </source>
</evidence>
<dbReference type="Gene3D" id="4.10.240.10">
    <property type="entry name" value="Zn(2)-C6 fungal-type DNA-binding domain"/>
    <property type="match status" value="1"/>
</dbReference>
<dbReference type="Pfam" id="PF11951">
    <property type="entry name" value="Fungal_trans_2"/>
    <property type="match status" value="1"/>
</dbReference>
<dbReference type="SMART" id="SM00066">
    <property type="entry name" value="GAL4"/>
    <property type="match status" value="1"/>
</dbReference>
<reference evidence="4" key="2">
    <citation type="submission" date="2015-01" db="EMBL/GenBank/DDBJ databases">
        <title>Evolutionary Origins and Diversification of the Mycorrhizal Mutualists.</title>
        <authorList>
            <consortium name="DOE Joint Genome Institute"/>
            <consortium name="Mycorrhizal Genomics Consortium"/>
            <person name="Kohler A."/>
            <person name="Kuo A."/>
            <person name="Nagy L.G."/>
            <person name="Floudas D."/>
            <person name="Copeland A."/>
            <person name="Barry K.W."/>
            <person name="Cichocki N."/>
            <person name="Veneault-Fourrey C."/>
            <person name="LaButti K."/>
            <person name="Lindquist E.A."/>
            <person name="Lipzen A."/>
            <person name="Lundell T."/>
            <person name="Morin E."/>
            <person name="Murat C."/>
            <person name="Riley R."/>
            <person name="Ohm R."/>
            <person name="Sun H."/>
            <person name="Tunlid A."/>
            <person name="Henrissat B."/>
            <person name="Grigoriev I.V."/>
            <person name="Hibbett D.S."/>
            <person name="Martin F."/>
        </authorList>
    </citation>
    <scope>NUCLEOTIDE SEQUENCE [LARGE SCALE GENOMIC DNA]</scope>
    <source>
        <strain evidence="4">Zn</strain>
    </source>
</reference>
<organism evidence="3 4">
    <name type="scientific">Oidiodendron maius (strain Zn)</name>
    <dbReference type="NCBI Taxonomy" id="913774"/>
    <lineage>
        <taxon>Eukaryota</taxon>
        <taxon>Fungi</taxon>
        <taxon>Dikarya</taxon>
        <taxon>Ascomycota</taxon>
        <taxon>Pezizomycotina</taxon>
        <taxon>Leotiomycetes</taxon>
        <taxon>Leotiomycetes incertae sedis</taxon>
        <taxon>Myxotrichaceae</taxon>
        <taxon>Oidiodendron</taxon>
    </lineage>
</organism>
<dbReference type="InterPro" id="IPR036864">
    <property type="entry name" value="Zn2-C6_fun-type_DNA-bd_sf"/>
</dbReference>
<proteinExistence type="predicted"/>
<reference evidence="3 4" key="1">
    <citation type="submission" date="2014-04" db="EMBL/GenBank/DDBJ databases">
        <authorList>
            <consortium name="DOE Joint Genome Institute"/>
            <person name="Kuo A."/>
            <person name="Martino E."/>
            <person name="Perotto S."/>
            <person name="Kohler A."/>
            <person name="Nagy L.G."/>
            <person name="Floudas D."/>
            <person name="Copeland A."/>
            <person name="Barry K.W."/>
            <person name="Cichocki N."/>
            <person name="Veneault-Fourrey C."/>
            <person name="LaButti K."/>
            <person name="Lindquist E.A."/>
            <person name="Lipzen A."/>
            <person name="Lundell T."/>
            <person name="Morin E."/>
            <person name="Murat C."/>
            <person name="Sun H."/>
            <person name="Tunlid A."/>
            <person name="Henrissat B."/>
            <person name="Grigoriev I.V."/>
            <person name="Hibbett D.S."/>
            <person name="Martin F."/>
            <person name="Nordberg H.P."/>
            <person name="Cantor M.N."/>
            <person name="Hua S.X."/>
        </authorList>
    </citation>
    <scope>NUCLEOTIDE SEQUENCE [LARGE SCALE GENOMIC DNA]</scope>
    <source>
        <strain evidence="3 4">Zn</strain>
    </source>
</reference>
<dbReference type="GO" id="GO:0008270">
    <property type="term" value="F:zinc ion binding"/>
    <property type="evidence" value="ECO:0007669"/>
    <property type="project" value="InterPro"/>
</dbReference>
<dbReference type="SUPFAM" id="SSF57701">
    <property type="entry name" value="Zn2/Cys6 DNA-binding domain"/>
    <property type="match status" value="1"/>
</dbReference>
<dbReference type="PROSITE" id="PS50048">
    <property type="entry name" value="ZN2_CY6_FUNGAL_2"/>
    <property type="match status" value="1"/>
</dbReference>
<keyword evidence="4" id="KW-1185">Reference proteome</keyword>
<dbReference type="PROSITE" id="PS00463">
    <property type="entry name" value="ZN2_CY6_FUNGAL_1"/>
    <property type="match status" value="1"/>
</dbReference>
<name>A0A0C3CCQ5_OIDMZ</name>